<evidence type="ECO:0000256" key="2">
    <source>
        <dbReference type="ARBA" id="ARBA00022692"/>
    </source>
</evidence>
<dbReference type="Proteomes" id="UP001216907">
    <property type="component" value="Unassembled WGS sequence"/>
</dbReference>
<evidence type="ECO:0000256" key="5">
    <source>
        <dbReference type="HAMAP-Rule" id="MF_00445"/>
    </source>
</evidence>
<keyword evidence="5" id="KW-0813">Transport</keyword>
<feature type="transmembrane region" description="Helical" evidence="5">
    <location>
        <begin position="472"/>
        <end position="492"/>
    </location>
</feature>
<dbReference type="InterPro" id="IPR010096">
    <property type="entry name" value="NADH-Q_OxRdtase_suN/2"/>
</dbReference>
<comment type="caution">
    <text evidence="8">The sequence shown here is derived from an EMBL/GenBank/DDBJ whole genome shotgun (WGS) entry which is preliminary data.</text>
</comment>
<dbReference type="RefSeq" id="WP_277859184.1">
    <property type="nucleotide sequence ID" value="NZ_JARRAG010000001.1"/>
</dbReference>
<feature type="domain" description="NADH:quinone oxidoreductase/Mrp antiporter transmembrane" evidence="7">
    <location>
        <begin position="127"/>
        <end position="424"/>
    </location>
</feature>
<evidence type="ECO:0000313" key="8">
    <source>
        <dbReference type="EMBL" id="MDG3002821.1"/>
    </source>
</evidence>
<gene>
    <name evidence="5" type="primary">nuoN</name>
    <name evidence="8" type="ORF">PZE19_03385</name>
</gene>
<feature type="transmembrane region" description="Helical" evidence="5">
    <location>
        <begin position="132"/>
        <end position="152"/>
    </location>
</feature>
<protein>
    <recommendedName>
        <fullName evidence="5">NADH-quinone oxidoreductase subunit N</fullName>
        <ecNumber evidence="5">7.1.1.-</ecNumber>
    </recommendedName>
    <alternativeName>
        <fullName evidence="5">NADH dehydrogenase I subunit N</fullName>
    </alternativeName>
    <alternativeName>
        <fullName evidence="5">NDH-1 subunit N</fullName>
    </alternativeName>
</protein>
<name>A0ABT6F5G9_9BACT</name>
<feature type="transmembrane region" description="Helical" evidence="5">
    <location>
        <begin position="206"/>
        <end position="230"/>
    </location>
</feature>
<dbReference type="Pfam" id="PF00361">
    <property type="entry name" value="Proton_antipo_M"/>
    <property type="match status" value="1"/>
</dbReference>
<evidence type="ECO:0000256" key="3">
    <source>
        <dbReference type="ARBA" id="ARBA00022989"/>
    </source>
</evidence>
<feature type="transmembrane region" description="Helical" evidence="5">
    <location>
        <begin position="389"/>
        <end position="413"/>
    </location>
</feature>
<feature type="transmembrane region" description="Helical" evidence="5">
    <location>
        <begin position="20"/>
        <end position="37"/>
    </location>
</feature>
<keyword evidence="4 5" id="KW-0472">Membrane</keyword>
<keyword evidence="9" id="KW-1185">Reference proteome</keyword>
<reference evidence="8 9" key="1">
    <citation type="submission" date="2023-03" db="EMBL/GenBank/DDBJ databases">
        <title>Paludisphaera mucosa sp. nov. a novel planctomycete from northern fen.</title>
        <authorList>
            <person name="Ivanova A."/>
        </authorList>
    </citation>
    <scope>NUCLEOTIDE SEQUENCE [LARGE SCALE GENOMIC DNA]</scope>
    <source>
        <strain evidence="8 9">Pla2</strain>
    </source>
</reference>
<evidence type="ECO:0000256" key="4">
    <source>
        <dbReference type="ARBA" id="ARBA00023136"/>
    </source>
</evidence>
<feature type="transmembrane region" description="Helical" evidence="5">
    <location>
        <begin position="242"/>
        <end position="262"/>
    </location>
</feature>
<keyword evidence="5" id="KW-1003">Cell membrane</keyword>
<keyword evidence="5" id="KW-0520">NAD</keyword>
<feature type="transmembrane region" description="Helical" evidence="5">
    <location>
        <begin position="110"/>
        <end position="126"/>
    </location>
</feature>
<comment type="subcellular location">
    <subcellularLocation>
        <location evidence="5">Cell membrane</location>
        <topology evidence="5">Multi-pass membrane protein</topology>
    </subcellularLocation>
    <subcellularLocation>
        <location evidence="1">Endomembrane system</location>
        <topology evidence="1">Multi-pass membrane protein</topology>
    </subcellularLocation>
    <subcellularLocation>
        <location evidence="6">Membrane</location>
        <topology evidence="6">Multi-pass membrane protein</topology>
    </subcellularLocation>
</comment>
<evidence type="ECO:0000313" key="9">
    <source>
        <dbReference type="Proteomes" id="UP001216907"/>
    </source>
</evidence>
<accession>A0ABT6F5G9</accession>
<keyword evidence="3 5" id="KW-1133">Transmembrane helix</keyword>
<feature type="transmembrane region" description="Helical" evidence="5">
    <location>
        <begin position="44"/>
        <end position="61"/>
    </location>
</feature>
<feature type="transmembrane region" description="Helical" evidence="5">
    <location>
        <begin position="282"/>
        <end position="303"/>
    </location>
</feature>
<keyword evidence="2 5" id="KW-0812">Transmembrane</keyword>
<feature type="transmembrane region" description="Helical" evidence="5">
    <location>
        <begin position="81"/>
        <end position="98"/>
    </location>
</feature>
<keyword evidence="5" id="KW-0830">Ubiquinone</keyword>
<keyword evidence="5" id="KW-1278">Translocase</keyword>
<evidence type="ECO:0000259" key="7">
    <source>
        <dbReference type="Pfam" id="PF00361"/>
    </source>
</evidence>
<dbReference type="NCBIfam" id="TIGR01770">
    <property type="entry name" value="NDH_I_N"/>
    <property type="match status" value="1"/>
</dbReference>
<dbReference type="EC" id="7.1.1.-" evidence="5"/>
<dbReference type="PANTHER" id="PTHR22773">
    <property type="entry name" value="NADH DEHYDROGENASE"/>
    <property type="match status" value="1"/>
</dbReference>
<evidence type="ECO:0000256" key="6">
    <source>
        <dbReference type="RuleBase" id="RU000320"/>
    </source>
</evidence>
<comment type="function">
    <text evidence="5">NDH-1 shuttles electrons from NADH, via FMN and iron-sulfur (Fe-S) centers, to quinones in the respiratory chain. The immediate electron acceptor for the enzyme in this species is believed to be ubiquinone. Couples the redox reaction to proton translocation (for every two electrons transferred, four hydrogen ions are translocated across the cytoplasmic membrane), and thus conserves the redox energy in a proton gradient.</text>
</comment>
<feature type="transmembrane region" description="Helical" evidence="5">
    <location>
        <begin position="164"/>
        <end position="186"/>
    </location>
</feature>
<feature type="transmembrane region" description="Helical" evidence="5">
    <location>
        <begin position="310"/>
        <end position="334"/>
    </location>
</feature>
<feature type="transmembrane region" description="Helical" evidence="5">
    <location>
        <begin position="433"/>
        <end position="460"/>
    </location>
</feature>
<dbReference type="EMBL" id="JARRAG010000001">
    <property type="protein sequence ID" value="MDG3002821.1"/>
    <property type="molecule type" value="Genomic_DNA"/>
</dbReference>
<keyword evidence="5" id="KW-0874">Quinone</keyword>
<evidence type="ECO:0000256" key="1">
    <source>
        <dbReference type="ARBA" id="ARBA00004127"/>
    </source>
</evidence>
<comment type="catalytic activity">
    <reaction evidence="5">
        <text>a quinone + NADH + 5 H(+)(in) = a quinol + NAD(+) + 4 H(+)(out)</text>
        <dbReference type="Rhea" id="RHEA:57888"/>
        <dbReference type="ChEBI" id="CHEBI:15378"/>
        <dbReference type="ChEBI" id="CHEBI:24646"/>
        <dbReference type="ChEBI" id="CHEBI:57540"/>
        <dbReference type="ChEBI" id="CHEBI:57945"/>
        <dbReference type="ChEBI" id="CHEBI:132124"/>
    </reaction>
</comment>
<dbReference type="HAMAP" id="MF_00445">
    <property type="entry name" value="NDH1_NuoN_1"/>
    <property type="match status" value="1"/>
</dbReference>
<feature type="transmembrane region" description="Helical" evidence="5">
    <location>
        <begin position="346"/>
        <end position="368"/>
    </location>
</feature>
<comment type="subunit">
    <text evidence="5">NDH-1 is composed of 14 different subunits. Subunits NuoA, H, J, K, L, M, N constitute the membrane sector of the complex.</text>
</comment>
<sequence length="536" mass="56449">MTLQLAYHTVQQTLLVLSPEILLLAVAVAMMTAAPFLRVSRRGWCGLAAVGLVASLLALIATRDVQPDVYVGSAVNDAMAFYVRLFVILTGLVLIGLAHREPPEDRSAEFFGSFLMIQAGAMLVAASNDLILLFIGLELVSIPTYLLLYLSRRTASTQEAATKYFFLSIFASALLLYGMAFLYGIAGTTNLKALSVLTTSLPYVPHLWLGLLAVVFIIAGLCFRVAAVPLHFYAPDVYQGSPVVIAALLSWIPKVVGFVAMIRALTSVLAFKGLDDELVHKTVLLCWIIAAATMTLGNAVALLQTDLKRLLAYSSIAHAGYLMVGITAAFAGGAEGSAFYYGVEGVLFYLAAYAFMTLGAFGVVLALRKRDGRPVTTIDDLSGLGLTQPVVAVGLTLCLLSLTGIPGLAGFWGKLQIFASALSAASGDEARPLQVLAVVGMLNAAVGAFYYLRIIVLMFLKPAEEPVDAVGGWPVALATGACVSLSLLVGLYPAPISRACREAAVAANVHPAPVAESAPVVVGARDVAPSPAPVRN</sequence>
<organism evidence="8 9">
    <name type="scientific">Paludisphaera mucosa</name>
    <dbReference type="NCBI Taxonomy" id="3030827"/>
    <lineage>
        <taxon>Bacteria</taxon>
        <taxon>Pseudomonadati</taxon>
        <taxon>Planctomycetota</taxon>
        <taxon>Planctomycetia</taxon>
        <taxon>Isosphaerales</taxon>
        <taxon>Isosphaeraceae</taxon>
        <taxon>Paludisphaera</taxon>
    </lineage>
</organism>
<comment type="similarity">
    <text evidence="5">Belongs to the complex I subunit 2 family.</text>
</comment>
<dbReference type="InterPro" id="IPR001750">
    <property type="entry name" value="ND/Mrp_TM"/>
</dbReference>
<proteinExistence type="inferred from homology"/>